<name>A0AAW0MZ69_9GOBI</name>
<evidence type="ECO:0008006" key="3">
    <source>
        <dbReference type="Google" id="ProtNLM"/>
    </source>
</evidence>
<keyword evidence="2" id="KW-1185">Reference proteome</keyword>
<dbReference type="AlphaFoldDB" id="A0AAW0MZ69"/>
<proteinExistence type="predicted"/>
<accession>A0AAW0MZ69</accession>
<gene>
    <name evidence="1" type="ORF">WMY93_024291</name>
</gene>
<dbReference type="SUPFAM" id="SSF57302">
    <property type="entry name" value="Snake toxin-like"/>
    <property type="match status" value="1"/>
</dbReference>
<sequence>MFMKNYNIHQRTTKHAPLTVTETAWYTCYSCTPLDKQPCTKTVDCNTLGDFFNRCYITSVFGAVTQGCMRSELCIKPINCCEGHLCNSAPLALAPPPVLLMSLCVAALTLFL</sequence>
<dbReference type="Proteomes" id="UP001460270">
    <property type="component" value="Unassembled WGS sequence"/>
</dbReference>
<protein>
    <recommendedName>
        <fullName evidence="3">UPAR/Ly6 domain-containing protein</fullName>
    </recommendedName>
</protein>
<reference evidence="2" key="1">
    <citation type="submission" date="2024-04" db="EMBL/GenBank/DDBJ databases">
        <title>Salinicola lusitanus LLJ914,a marine bacterium isolated from the Okinawa Trough.</title>
        <authorList>
            <person name="Li J."/>
        </authorList>
    </citation>
    <scope>NUCLEOTIDE SEQUENCE [LARGE SCALE GENOMIC DNA]</scope>
</reference>
<comment type="caution">
    <text evidence="1">The sequence shown here is derived from an EMBL/GenBank/DDBJ whole genome shotgun (WGS) entry which is preliminary data.</text>
</comment>
<organism evidence="1 2">
    <name type="scientific">Mugilogobius chulae</name>
    <name type="common">yellowstripe goby</name>
    <dbReference type="NCBI Taxonomy" id="88201"/>
    <lineage>
        <taxon>Eukaryota</taxon>
        <taxon>Metazoa</taxon>
        <taxon>Chordata</taxon>
        <taxon>Craniata</taxon>
        <taxon>Vertebrata</taxon>
        <taxon>Euteleostomi</taxon>
        <taxon>Actinopterygii</taxon>
        <taxon>Neopterygii</taxon>
        <taxon>Teleostei</taxon>
        <taxon>Neoteleostei</taxon>
        <taxon>Acanthomorphata</taxon>
        <taxon>Gobiaria</taxon>
        <taxon>Gobiiformes</taxon>
        <taxon>Gobioidei</taxon>
        <taxon>Gobiidae</taxon>
        <taxon>Gobionellinae</taxon>
        <taxon>Mugilogobius</taxon>
    </lineage>
</organism>
<evidence type="ECO:0000313" key="2">
    <source>
        <dbReference type="Proteomes" id="UP001460270"/>
    </source>
</evidence>
<dbReference type="InterPro" id="IPR045860">
    <property type="entry name" value="Snake_toxin-like_sf"/>
</dbReference>
<dbReference type="EMBL" id="JBBPFD010000018">
    <property type="protein sequence ID" value="KAK7888731.1"/>
    <property type="molecule type" value="Genomic_DNA"/>
</dbReference>
<evidence type="ECO:0000313" key="1">
    <source>
        <dbReference type="EMBL" id="KAK7888731.1"/>
    </source>
</evidence>